<evidence type="ECO:0000256" key="4">
    <source>
        <dbReference type="ARBA" id="ARBA00022741"/>
    </source>
</evidence>
<evidence type="ECO:0000259" key="9">
    <source>
        <dbReference type="Pfam" id="PF09179"/>
    </source>
</evidence>
<protein>
    <recommendedName>
        <fullName evidence="7">tRNA(Ile)-lysidine synthase</fullName>
        <ecNumber evidence="7">6.3.4.19</ecNumber>
    </recommendedName>
    <alternativeName>
        <fullName evidence="7">tRNA(Ile)-2-lysyl-cytidine synthase</fullName>
    </alternativeName>
    <alternativeName>
        <fullName evidence="7">tRNA(Ile)-lysidine synthetase</fullName>
    </alternativeName>
</protein>
<accession>A0ABV2Q5G7</accession>
<sequence length="349" mass="37450">MPTSPSNSSRTDLMAARTVDNAMARFAATGPALPLAVALSGGADSTALLLACAERWPGQVVALHVHHGLQAAGDDFERHCIALCARLDIPLHVRRVDARHTSGESPEAVAREYRYEALDVLTSVCAGVGAVGTVVIAQHADDQVETILLALSRGAGLRGLAAMPERWKRQDLAYARPLLSVPGAAIRSWLRSREQTWIEDPSNSNEQFTRNRIRARLLPALEAAFPQFRSTFSRSAAHAAQAQLVLDEVAVSDLADAGSPPRIRALQALSVPRQANLIRYWLGQAYAVIPSSAQLNELLSQIAACTTRGHRIHLKVGTGFVVRKGGTLIWQPAPGALDGQVSKPEAPDD</sequence>
<dbReference type="InterPro" id="IPR015262">
    <property type="entry name" value="tRNA_Ile_lys_synt_subst-bd"/>
</dbReference>
<dbReference type="PANTHER" id="PTHR43033">
    <property type="entry name" value="TRNA(ILE)-LYSIDINE SYNTHASE-RELATED"/>
    <property type="match status" value="1"/>
</dbReference>
<dbReference type="EC" id="6.3.4.19" evidence="7"/>
<keyword evidence="3 7" id="KW-0819">tRNA processing</keyword>
<dbReference type="SUPFAM" id="SSF52402">
    <property type="entry name" value="Adenine nucleotide alpha hydrolases-like"/>
    <property type="match status" value="1"/>
</dbReference>
<comment type="function">
    <text evidence="7">Ligates lysine onto the cytidine present at position 34 of the AUA codon-specific tRNA(Ile) that contains the anticodon CAU, in an ATP-dependent manner. Cytidine is converted to lysidine, thus changing the amino acid specificity of the tRNA from methionine to isoleucine.</text>
</comment>
<dbReference type="NCBIfam" id="TIGR02432">
    <property type="entry name" value="lysidine_TilS_N"/>
    <property type="match status" value="1"/>
</dbReference>
<evidence type="ECO:0000256" key="5">
    <source>
        <dbReference type="ARBA" id="ARBA00022840"/>
    </source>
</evidence>
<evidence type="ECO:0000256" key="1">
    <source>
        <dbReference type="ARBA" id="ARBA00022490"/>
    </source>
</evidence>
<feature type="domain" description="tRNA(Ile)-lysidine/2-thiocytidine synthase N-terminal" evidence="8">
    <location>
        <begin position="36"/>
        <end position="215"/>
    </location>
</feature>
<keyword evidence="11" id="KW-1185">Reference proteome</keyword>
<comment type="caution">
    <text evidence="10">The sequence shown here is derived from an EMBL/GenBank/DDBJ whole genome shotgun (WGS) entry which is preliminary data.</text>
</comment>
<comment type="similarity">
    <text evidence="7">Belongs to the tRNA(Ile)-lysidine synthase family.</text>
</comment>
<dbReference type="InterPro" id="IPR012795">
    <property type="entry name" value="tRNA_Ile_lys_synt_N"/>
</dbReference>
<proteinExistence type="inferred from homology"/>
<dbReference type="InterPro" id="IPR014729">
    <property type="entry name" value="Rossmann-like_a/b/a_fold"/>
</dbReference>
<keyword evidence="4 7" id="KW-0547">Nucleotide-binding</keyword>
<keyword evidence="5 7" id="KW-0067">ATP-binding</keyword>
<feature type="domain" description="tRNA(Ile)-lysidine synthase substrate-binding" evidence="9">
    <location>
        <begin position="263"/>
        <end position="328"/>
    </location>
</feature>
<dbReference type="Pfam" id="PF01171">
    <property type="entry name" value="ATP_bind_3"/>
    <property type="match status" value="1"/>
</dbReference>
<evidence type="ECO:0000259" key="8">
    <source>
        <dbReference type="Pfam" id="PF01171"/>
    </source>
</evidence>
<comment type="domain">
    <text evidence="7">The N-terminal region contains the highly conserved SGGXDS motif, predicted to be a P-loop motif involved in ATP binding.</text>
</comment>
<dbReference type="InterPro" id="IPR011063">
    <property type="entry name" value="TilS/TtcA_N"/>
</dbReference>
<name>A0ABV2Q5G7_9BURK</name>
<dbReference type="GO" id="GO:0032267">
    <property type="term" value="F:tRNA(Ile)-lysidine synthase activity"/>
    <property type="evidence" value="ECO:0007669"/>
    <property type="project" value="UniProtKB-EC"/>
</dbReference>
<dbReference type="Proteomes" id="UP001549320">
    <property type="component" value="Unassembled WGS sequence"/>
</dbReference>
<dbReference type="Pfam" id="PF09179">
    <property type="entry name" value="TilS"/>
    <property type="match status" value="1"/>
</dbReference>
<keyword evidence="1 7" id="KW-0963">Cytoplasm</keyword>
<dbReference type="InterPro" id="IPR012094">
    <property type="entry name" value="tRNA_Ile_lys_synt"/>
</dbReference>
<dbReference type="SUPFAM" id="SSF82829">
    <property type="entry name" value="MesJ substrate recognition domain-like"/>
    <property type="match status" value="1"/>
</dbReference>
<evidence type="ECO:0000313" key="10">
    <source>
        <dbReference type="EMBL" id="MET4576276.1"/>
    </source>
</evidence>
<feature type="binding site" evidence="7">
    <location>
        <begin position="40"/>
        <end position="45"/>
    </location>
    <ligand>
        <name>ATP</name>
        <dbReference type="ChEBI" id="CHEBI:30616"/>
    </ligand>
</feature>
<gene>
    <name evidence="7" type="primary">tilS</name>
    <name evidence="10" type="ORF">ABIE13_001376</name>
</gene>
<reference evidence="10 11" key="1">
    <citation type="submission" date="2024-06" db="EMBL/GenBank/DDBJ databases">
        <title>Sorghum-associated microbial communities from plants grown in Nebraska, USA.</title>
        <authorList>
            <person name="Schachtman D."/>
        </authorList>
    </citation>
    <scope>NUCLEOTIDE SEQUENCE [LARGE SCALE GENOMIC DNA]</scope>
    <source>
        <strain evidence="10 11">2709</strain>
    </source>
</reference>
<comment type="catalytic activity">
    <reaction evidence="6 7">
        <text>cytidine(34) in tRNA(Ile2) + L-lysine + ATP = lysidine(34) in tRNA(Ile2) + AMP + diphosphate + H(+)</text>
        <dbReference type="Rhea" id="RHEA:43744"/>
        <dbReference type="Rhea" id="RHEA-COMP:10625"/>
        <dbReference type="Rhea" id="RHEA-COMP:10670"/>
        <dbReference type="ChEBI" id="CHEBI:15378"/>
        <dbReference type="ChEBI" id="CHEBI:30616"/>
        <dbReference type="ChEBI" id="CHEBI:32551"/>
        <dbReference type="ChEBI" id="CHEBI:33019"/>
        <dbReference type="ChEBI" id="CHEBI:82748"/>
        <dbReference type="ChEBI" id="CHEBI:83665"/>
        <dbReference type="ChEBI" id="CHEBI:456215"/>
        <dbReference type="EC" id="6.3.4.19"/>
    </reaction>
</comment>
<dbReference type="HAMAP" id="MF_01161">
    <property type="entry name" value="tRNA_Ile_lys_synt"/>
    <property type="match status" value="1"/>
</dbReference>
<evidence type="ECO:0000256" key="6">
    <source>
        <dbReference type="ARBA" id="ARBA00048539"/>
    </source>
</evidence>
<dbReference type="CDD" id="cd01992">
    <property type="entry name" value="TilS_N"/>
    <property type="match status" value="1"/>
</dbReference>
<evidence type="ECO:0000256" key="3">
    <source>
        <dbReference type="ARBA" id="ARBA00022694"/>
    </source>
</evidence>
<organism evidence="10 11">
    <name type="scientific">Ottowia thiooxydans</name>
    <dbReference type="NCBI Taxonomy" id="219182"/>
    <lineage>
        <taxon>Bacteria</taxon>
        <taxon>Pseudomonadati</taxon>
        <taxon>Pseudomonadota</taxon>
        <taxon>Betaproteobacteria</taxon>
        <taxon>Burkholderiales</taxon>
        <taxon>Comamonadaceae</taxon>
        <taxon>Ottowia</taxon>
    </lineage>
</organism>
<evidence type="ECO:0000313" key="11">
    <source>
        <dbReference type="Proteomes" id="UP001549320"/>
    </source>
</evidence>
<dbReference type="EMBL" id="JBEPSH010000002">
    <property type="protein sequence ID" value="MET4576276.1"/>
    <property type="molecule type" value="Genomic_DNA"/>
</dbReference>
<comment type="subcellular location">
    <subcellularLocation>
        <location evidence="7">Cytoplasm</location>
    </subcellularLocation>
</comment>
<keyword evidence="2 7" id="KW-0436">Ligase</keyword>
<dbReference type="PANTHER" id="PTHR43033:SF1">
    <property type="entry name" value="TRNA(ILE)-LYSIDINE SYNTHASE-RELATED"/>
    <property type="match status" value="1"/>
</dbReference>
<dbReference type="Gene3D" id="1.20.59.20">
    <property type="match status" value="1"/>
</dbReference>
<dbReference type="Gene3D" id="3.40.50.620">
    <property type="entry name" value="HUPs"/>
    <property type="match status" value="1"/>
</dbReference>
<evidence type="ECO:0000256" key="2">
    <source>
        <dbReference type="ARBA" id="ARBA00022598"/>
    </source>
</evidence>
<evidence type="ECO:0000256" key="7">
    <source>
        <dbReference type="HAMAP-Rule" id="MF_01161"/>
    </source>
</evidence>